<dbReference type="OrthoDB" id="209680at2157"/>
<name>A0A0U5H2L5_9EURY</name>
<organism evidence="2 3">
    <name type="scientific">Halobacterium hubeiense</name>
    <dbReference type="NCBI Taxonomy" id="1407499"/>
    <lineage>
        <taxon>Archaea</taxon>
        <taxon>Methanobacteriati</taxon>
        <taxon>Methanobacteriota</taxon>
        <taxon>Stenosarchaea group</taxon>
        <taxon>Halobacteria</taxon>
        <taxon>Halobacteriales</taxon>
        <taxon>Halobacteriaceae</taxon>
        <taxon>Halobacterium</taxon>
    </lineage>
</organism>
<dbReference type="KEGG" id="hhb:Hhub_3211"/>
<protein>
    <submittedName>
        <fullName evidence="2">Small CPxCG-related zinc finger protein</fullName>
    </submittedName>
</protein>
<evidence type="ECO:0000259" key="1">
    <source>
        <dbReference type="Pfam" id="PF26408"/>
    </source>
</evidence>
<proteinExistence type="predicted"/>
<dbReference type="InterPro" id="IPR058419">
    <property type="entry name" value="DUF8106"/>
</dbReference>
<reference evidence="3" key="1">
    <citation type="journal article" date="2016" name="Environ. Microbiol.">
        <title>The complete genome of a viable archaeum isolated from 123-million-year-old rock salt.</title>
        <authorList>
            <person name="Jaakkola S.T."/>
            <person name="Pfeiffer F."/>
            <person name="Ravantti J.J."/>
            <person name="Guo Q."/>
            <person name="Liu Y."/>
            <person name="Chen X."/>
            <person name="Ma H."/>
            <person name="Yang C."/>
            <person name="Oksanen H.M."/>
            <person name="Bamford D.H."/>
        </authorList>
    </citation>
    <scope>NUCLEOTIDE SEQUENCE</scope>
    <source>
        <strain evidence="3">JI20-1</strain>
    </source>
</reference>
<dbReference type="AlphaFoldDB" id="A0A0U5H2L5"/>
<dbReference type="EMBL" id="LN831302">
    <property type="protein sequence ID" value="CQH60439.1"/>
    <property type="molecule type" value="Genomic_DNA"/>
</dbReference>
<dbReference type="Pfam" id="PF26408">
    <property type="entry name" value="DUF8106"/>
    <property type="match status" value="1"/>
</dbReference>
<evidence type="ECO:0000313" key="2">
    <source>
        <dbReference type="EMBL" id="CQH60439.1"/>
    </source>
</evidence>
<evidence type="ECO:0000313" key="3">
    <source>
        <dbReference type="Proteomes" id="UP000066737"/>
    </source>
</evidence>
<accession>A0A0U5H2L5</accession>
<dbReference type="Proteomes" id="UP000066737">
    <property type="component" value="Chromosome I"/>
</dbReference>
<keyword evidence="3" id="KW-1185">Reference proteome</keyword>
<gene>
    <name evidence="2" type="ORF">HHUB_3211</name>
</gene>
<dbReference type="GeneID" id="54851172"/>
<dbReference type="STRING" id="1407499.HHUB_3211"/>
<feature type="domain" description="DUF8106" evidence="1">
    <location>
        <begin position="7"/>
        <end position="42"/>
    </location>
</feature>
<dbReference type="RefSeq" id="WP_169793409.1">
    <property type="nucleotide sequence ID" value="NZ_CEML01000001.1"/>
</dbReference>
<sequence>MSEARQLQCLECGRTAPPNGDWESGTHPTLGSMTKCPGCGSTNVQTKR</sequence>